<protein>
    <submittedName>
        <fullName evidence="1">Uncharacterized protein</fullName>
    </submittedName>
</protein>
<dbReference type="EMBL" id="JROU02000288">
    <property type="protein sequence ID" value="OEH79739.1"/>
    <property type="molecule type" value="Genomic_DNA"/>
</dbReference>
<comment type="caution">
    <text evidence="1">The sequence shown here is derived from an EMBL/GenBank/DDBJ whole genome shotgun (WGS) entry which is preliminary data.</text>
</comment>
<dbReference type="Proteomes" id="UP000095192">
    <property type="component" value="Unassembled WGS sequence"/>
</dbReference>
<reference evidence="1 2" key="1">
    <citation type="journal article" date="2016" name="BMC Genomics">
        <title>Comparative genomics reveals Cyclospora cayetanensis possesses coccidia-like metabolism and invasion components but unique surface antigens.</title>
        <authorList>
            <person name="Liu S."/>
            <person name="Wang L."/>
            <person name="Zheng H."/>
            <person name="Xu Z."/>
            <person name="Roellig D.M."/>
            <person name="Li N."/>
            <person name="Frace M.A."/>
            <person name="Tang K."/>
            <person name="Arrowood M.J."/>
            <person name="Moss D.M."/>
            <person name="Zhang L."/>
            <person name="Feng Y."/>
            <person name="Xiao L."/>
        </authorList>
    </citation>
    <scope>NUCLEOTIDE SEQUENCE [LARGE SCALE GENOMIC DNA]</scope>
    <source>
        <strain evidence="1 2">CHN_HEN01</strain>
    </source>
</reference>
<gene>
    <name evidence="1" type="ORF">cyc_02370</name>
</gene>
<dbReference type="InParanoid" id="A0A1D3D8E9"/>
<accession>A0A1D3D8E9</accession>
<name>A0A1D3D8E9_9EIME</name>
<dbReference type="VEuPathDB" id="ToxoDB:cyc_02370"/>
<dbReference type="AlphaFoldDB" id="A0A1D3D8E9"/>
<evidence type="ECO:0000313" key="1">
    <source>
        <dbReference type="EMBL" id="OEH79739.1"/>
    </source>
</evidence>
<evidence type="ECO:0000313" key="2">
    <source>
        <dbReference type="Proteomes" id="UP000095192"/>
    </source>
</evidence>
<proteinExistence type="predicted"/>
<keyword evidence="2" id="KW-1185">Reference proteome</keyword>
<organism evidence="1 2">
    <name type="scientific">Cyclospora cayetanensis</name>
    <dbReference type="NCBI Taxonomy" id="88456"/>
    <lineage>
        <taxon>Eukaryota</taxon>
        <taxon>Sar</taxon>
        <taxon>Alveolata</taxon>
        <taxon>Apicomplexa</taxon>
        <taxon>Conoidasida</taxon>
        <taxon>Coccidia</taxon>
        <taxon>Eucoccidiorida</taxon>
        <taxon>Eimeriorina</taxon>
        <taxon>Eimeriidae</taxon>
        <taxon>Cyclospora</taxon>
    </lineage>
</organism>
<sequence length="101" mass="11056">MKLSLPVHAKVSRKYHCKAVAILDASLLVIRLQVLHWPSYQLPRAACTMSHIFTWQQRRHPTASVCCFCPAGGDAELQQVATAPTLAAEPSLCPAAVCMDK</sequence>